<dbReference type="HOGENOM" id="CLU_000995_7_2_2"/>
<dbReference type="InterPro" id="IPR012340">
    <property type="entry name" value="NA-bd_OB-fold"/>
</dbReference>
<evidence type="ECO:0000256" key="6">
    <source>
        <dbReference type="RuleBase" id="RU004070"/>
    </source>
</evidence>
<dbReference type="Gene3D" id="3.40.50.300">
    <property type="entry name" value="P-loop containing nucleotide triphosphate hydrolases"/>
    <property type="match status" value="1"/>
</dbReference>
<dbReference type="AlphaFoldDB" id="A6UR08"/>
<dbReference type="GO" id="GO:0005524">
    <property type="term" value="F:ATP binding"/>
    <property type="evidence" value="ECO:0007669"/>
    <property type="project" value="UniProtKB-KW"/>
</dbReference>
<dbReference type="GO" id="GO:0042555">
    <property type="term" value="C:MCM complex"/>
    <property type="evidence" value="ECO:0007669"/>
    <property type="project" value="TreeGrafter"/>
</dbReference>
<dbReference type="Pfam" id="PF17207">
    <property type="entry name" value="MCM_OB"/>
    <property type="match status" value="1"/>
</dbReference>
<evidence type="ECO:0000259" key="7">
    <source>
        <dbReference type="PROSITE" id="PS50051"/>
    </source>
</evidence>
<dbReference type="RefSeq" id="WP_012065859.1">
    <property type="nucleotide sequence ID" value="NC_009634.1"/>
</dbReference>
<dbReference type="PROSITE" id="PS50051">
    <property type="entry name" value="MCM_2"/>
    <property type="match status" value="1"/>
</dbReference>
<dbReference type="InterPro" id="IPR036388">
    <property type="entry name" value="WH-like_DNA-bd_sf"/>
</dbReference>
<evidence type="ECO:0000313" key="9">
    <source>
        <dbReference type="Proteomes" id="UP000001107"/>
    </source>
</evidence>
<dbReference type="GeneID" id="5325513"/>
<dbReference type="GO" id="GO:0003697">
    <property type="term" value="F:single-stranded DNA binding"/>
    <property type="evidence" value="ECO:0007669"/>
    <property type="project" value="TreeGrafter"/>
</dbReference>
<keyword evidence="9" id="KW-1185">Reference proteome</keyword>
<dbReference type="Pfam" id="PF00493">
    <property type="entry name" value="MCM"/>
    <property type="match status" value="1"/>
</dbReference>
<evidence type="ECO:0000256" key="2">
    <source>
        <dbReference type="ARBA" id="ARBA00022705"/>
    </source>
</evidence>
<accession>A6UR08</accession>
<dbReference type="SMART" id="SM00350">
    <property type="entry name" value="MCM"/>
    <property type="match status" value="1"/>
</dbReference>
<dbReference type="PANTHER" id="PTHR11630">
    <property type="entry name" value="DNA REPLICATION LICENSING FACTOR MCM FAMILY MEMBER"/>
    <property type="match status" value="1"/>
</dbReference>
<keyword evidence="4 6" id="KW-0067">ATP-binding</keyword>
<dbReference type="EMBL" id="CP000742">
    <property type="protein sequence ID" value="ABR54930.1"/>
    <property type="molecule type" value="Genomic_DNA"/>
</dbReference>
<dbReference type="InterPro" id="IPR001208">
    <property type="entry name" value="MCM_dom"/>
</dbReference>
<proteinExistence type="inferred from homology"/>
<gene>
    <name evidence="8" type="ordered locus">Mevan_1027</name>
</gene>
<dbReference type="STRING" id="406327.Mevan_1027"/>
<protein>
    <submittedName>
        <fullName evidence="8">MCM family protein</fullName>
    </submittedName>
</protein>
<comment type="similarity">
    <text evidence="1 6">Belongs to the MCM family.</text>
</comment>
<dbReference type="GO" id="GO:0017116">
    <property type="term" value="F:single-stranded DNA helicase activity"/>
    <property type="evidence" value="ECO:0007669"/>
    <property type="project" value="TreeGrafter"/>
</dbReference>
<dbReference type="PANTHER" id="PTHR11630:SF66">
    <property type="entry name" value="DNA REPLICATION LICENSING FACTOR MCM4"/>
    <property type="match status" value="1"/>
</dbReference>
<dbReference type="PROSITE" id="PS00847">
    <property type="entry name" value="MCM_1"/>
    <property type="match status" value="1"/>
</dbReference>
<dbReference type="InterPro" id="IPR041562">
    <property type="entry name" value="MCM_lid"/>
</dbReference>
<dbReference type="InterPro" id="IPR031327">
    <property type="entry name" value="MCM"/>
</dbReference>
<dbReference type="Gene3D" id="2.40.50.140">
    <property type="entry name" value="Nucleic acid-binding proteins"/>
    <property type="match status" value="1"/>
</dbReference>
<dbReference type="CDD" id="cd17706">
    <property type="entry name" value="MCM"/>
    <property type="match status" value="1"/>
</dbReference>
<dbReference type="Proteomes" id="UP000001107">
    <property type="component" value="Chromosome"/>
</dbReference>
<evidence type="ECO:0000313" key="8">
    <source>
        <dbReference type="EMBL" id="ABR54930.1"/>
    </source>
</evidence>
<dbReference type="Pfam" id="PF17855">
    <property type="entry name" value="MCM_lid"/>
    <property type="match status" value="1"/>
</dbReference>
<dbReference type="KEGG" id="mvn:Mevan_1027"/>
<dbReference type="InterPro" id="IPR018525">
    <property type="entry name" value="MCM_CS"/>
</dbReference>
<sequence length="672" mass="75750">MEDKRIQNIRPKLTECLKTLNFQDIISEKKKIAINLDNIYQNGLIEFMEYLEEDPISGLDLLKDCYCDAYYAMKNEKPDIVITVKNLPEKFNKSEKNKLMTIEDIKSSTLGKLIEFEGIVVVATKIKSALKKASYICTSCGEKKNTDIENPFEMSFEPVCPKCAQNMMIIEEESKYIDFQEIKVQEPLDIMDDPEEPPKYISVFLEHSPGIFCGRVKVTGIPIKSQKNKKIPIYDIYIKGIHCDVIEDKIEANLTVEDIKKIEKVGRRVNVVDILSERLIPEIKGYEVVKKAIFLQQIKGVKKGNKRADSHILLITDPGIGKSVMLRKIAEIPGNLYGSVTTASGVGLTAAVVREKTEIGDDTWVIKPGLLVKANKGTACIDELTVNKDLQSFVLEAMESQTIHISKGGINAKLPSECAIIAACNPRWGRFDPNVSIPEQINIPAPMLSRFDLIFPIKDEADRLKDKDIAKHIINVHRAYLNKEISENMKLDHIIIDDVLIDRDFVIKYITYAKQKSPIISKEAEELLTEFYLNMRKGSVQITARQLEAAIRVAEAHAKAKLKEVVEEEDASEAINIITESLKEIAYDPETGQFDVDKISGVSRKDRNIMMNVYDIIKSFAENSETGLALKEDILESGKSKGVSEENMLSSIKKLIKNGDIDEPKTGKYRII</sequence>
<evidence type="ECO:0000256" key="5">
    <source>
        <dbReference type="ARBA" id="ARBA00023125"/>
    </source>
</evidence>
<name>A6UR08_METVS</name>
<dbReference type="SUPFAM" id="SSF50249">
    <property type="entry name" value="Nucleic acid-binding proteins"/>
    <property type="match status" value="1"/>
</dbReference>
<keyword evidence="2" id="KW-0235">DNA replication</keyword>
<evidence type="ECO:0000256" key="4">
    <source>
        <dbReference type="ARBA" id="ARBA00022840"/>
    </source>
</evidence>
<evidence type="ECO:0000256" key="3">
    <source>
        <dbReference type="ARBA" id="ARBA00022741"/>
    </source>
</evidence>
<reference evidence="8" key="1">
    <citation type="submission" date="2007-06" db="EMBL/GenBank/DDBJ databases">
        <title>Complete sequence of Methanococcus vannielii SB.</title>
        <authorList>
            <consortium name="US DOE Joint Genome Institute"/>
            <person name="Copeland A."/>
            <person name="Lucas S."/>
            <person name="Lapidus A."/>
            <person name="Barry K."/>
            <person name="Glavina del Rio T."/>
            <person name="Dalin E."/>
            <person name="Tice H."/>
            <person name="Pitluck S."/>
            <person name="Chain P."/>
            <person name="Malfatti S."/>
            <person name="Shin M."/>
            <person name="Vergez L."/>
            <person name="Schmutz J."/>
            <person name="Larimer F."/>
            <person name="Land M."/>
            <person name="Hauser L."/>
            <person name="Kyrpides N."/>
            <person name="Anderson I."/>
            <person name="Sieprawska-Lupa M."/>
            <person name="Whitman W.B."/>
            <person name="Richardson P."/>
        </authorList>
    </citation>
    <scope>NUCLEOTIDE SEQUENCE [LARGE SCALE GENOMIC DNA]</scope>
    <source>
        <strain evidence="8">SB</strain>
    </source>
</reference>
<evidence type="ECO:0000256" key="1">
    <source>
        <dbReference type="ARBA" id="ARBA00008010"/>
    </source>
</evidence>
<dbReference type="Gene3D" id="1.10.10.10">
    <property type="entry name" value="Winged helix-like DNA-binding domain superfamily/Winged helix DNA-binding domain"/>
    <property type="match status" value="1"/>
</dbReference>
<dbReference type="OrthoDB" id="6747at2157"/>
<dbReference type="InterPro" id="IPR033762">
    <property type="entry name" value="MCM_OB"/>
</dbReference>
<dbReference type="Gene3D" id="2.20.28.10">
    <property type="match status" value="1"/>
</dbReference>
<dbReference type="SUPFAM" id="SSF52540">
    <property type="entry name" value="P-loop containing nucleoside triphosphate hydrolases"/>
    <property type="match status" value="1"/>
</dbReference>
<dbReference type="eggNOG" id="arCOG00439">
    <property type="taxonomic scope" value="Archaea"/>
</dbReference>
<feature type="domain" description="MCM C-terminal AAA(+) ATPase" evidence="7">
    <location>
        <begin position="271"/>
        <end position="473"/>
    </location>
</feature>
<keyword evidence="3 6" id="KW-0547">Nucleotide-binding</keyword>
<dbReference type="GO" id="GO:0006260">
    <property type="term" value="P:DNA replication"/>
    <property type="evidence" value="ECO:0007669"/>
    <property type="project" value="UniProtKB-KW"/>
</dbReference>
<dbReference type="PRINTS" id="PR01657">
    <property type="entry name" value="MCMFAMILY"/>
</dbReference>
<keyword evidence="5 6" id="KW-0238">DNA-binding</keyword>
<organism evidence="8 9">
    <name type="scientific">Methanococcus vannielii (strain ATCC 35089 / DSM 1224 / JCM 13029 / OCM 148 / SB)</name>
    <dbReference type="NCBI Taxonomy" id="406327"/>
    <lineage>
        <taxon>Archaea</taxon>
        <taxon>Methanobacteriati</taxon>
        <taxon>Methanobacteriota</taxon>
        <taxon>Methanomada group</taxon>
        <taxon>Methanococci</taxon>
        <taxon>Methanococcales</taxon>
        <taxon>Methanococcaceae</taxon>
        <taxon>Methanococcus</taxon>
    </lineage>
</organism>
<dbReference type="InterPro" id="IPR027417">
    <property type="entry name" value="P-loop_NTPase"/>
</dbReference>